<dbReference type="Pfam" id="PF00174">
    <property type="entry name" value="Oxidored_molyb"/>
    <property type="match status" value="1"/>
</dbReference>
<proteinExistence type="predicted"/>
<dbReference type="Proteomes" id="UP000650511">
    <property type="component" value="Unassembled WGS sequence"/>
</dbReference>
<dbReference type="AlphaFoldDB" id="A0A8J3EVG2"/>
<reference evidence="2" key="2">
    <citation type="submission" date="2020-09" db="EMBL/GenBank/DDBJ databases">
        <authorList>
            <person name="Sun Q."/>
            <person name="Zhou Y."/>
        </authorList>
    </citation>
    <scope>NUCLEOTIDE SEQUENCE</scope>
    <source>
        <strain evidence="2">CGMCC 1.14988</strain>
    </source>
</reference>
<accession>A0A8J3EVG2</accession>
<comment type="caution">
    <text evidence="2">The sequence shown here is derived from an EMBL/GenBank/DDBJ whole genome shotgun (WGS) entry which is preliminary data.</text>
</comment>
<dbReference type="CDD" id="cd02109">
    <property type="entry name" value="arch_bact_SO_family_Moco"/>
    <property type="match status" value="1"/>
</dbReference>
<dbReference type="PANTHER" id="PTHR43032:SF4">
    <property type="entry name" value="OXIDOREDUCTASE MOLYBDOPTERIN-BINDING DOMAIN-CONTAINING PROTEIN"/>
    <property type="match status" value="1"/>
</dbReference>
<dbReference type="InterPro" id="IPR008335">
    <property type="entry name" value="Mopterin_OxRdtase_euk"/>
</dbReference>
<feature type="domain" description="Oxidoreductase molybdopterin-binding" evidence="1">
    <location>
        <begin position="114"/>
        <end position="258"/>
    </location>
</feature>
<name>A0A8J3EVG2_9ACTN</name>
<dbReference type="InterPro" id="IPR000572">
    <property type="entry name" value="OxRdtase_Mopterin-bd_dom"/>
</dbReference>
<dbReference type="Gene3D" id="3.90.420.10">
    <property type="entry name" value="Oxidoreductase, molybdopterin-binding domain"/>
    <property type="match status" value="1"/>
</dbReference>
<gene>
    <name evidence="2" type="ORF">GCM10011354_35130</name>
</gene>
<dbReference type="RefSeq" id="WP_205745494.1">
    <property type="nucleotide sequence ID" value="NZ_BMHA01000017.1"/>
</dbReference>
<evidence type="ECO:0000313" key="2">
    <source>
        <dbReference type="EMBL" id="GGI09650.1"/>
    </source>
</evidence>
<dbReference type="GO" id="GO:0016491">
    <property type="term" value="F:oxidoreductase activity"/>
    <property type="evidence" value="ECO:0007669"/>
    <property type="project" value="InterPro"/>
</dbReference>
<protein>
    <recommendedName>
        <fullName evidence="1">Oxidoreductase molybdopterin-binding domain-containing protein</fullName>
    </recommendedName>
</protein>
<evidence type="ECO:0000313" key="3">
    <source>
        <dbReference type="Proteomes" id="UP000650511"/>
    </source>
</evidence>
<keyword evidence="3" id="KW-1185">Reference proteome</keyword>
<dbReference type="InterPro" id="IPR036374">
    <property type="entry name" value="OxRdtase_Mopterin-bd_sf"/>
</dbReference>
<reference evidence="2" key="1">
    <citation type="journal article" date="2014" name="Int. J. Syst. Evol. Microbiol.">
        <title>Complete genome sequence of Corynebacterium casei LMG S-19264T (=DSM 44701T), isolated from a smear-ripened cheese.</title>
        <authorList>
            <consortium name="US DOE Joint Genome Institute (JGI-PGF)"/>
            <person name="Walter F."/>
            <person name="Albersmeier A."/>
            <person name="Kalinowski J."/>
            <person name="Ruckert C."/>
        </authorList>
    </citation>
    <scope>NUCLEOTIDE SEQUENCE</scope>
    <source>
        <strain evidence="2">CGMCC 1.14988</strain>
    </source>
</reference>
<evidence type="ECO:0000259" key="1">
    <source>
        <dbReference type="Pfam" id="PF00174"/>
    </source>
</evidence>
<organism evidence="2 3">
    <name type="scientific">Egicoccus halophilus</name>
    <dbReference type="NCBI Taxonomy" id="1670830"/>
    <lineage>
        <taxon>Bacteria</taxon>
        <taxon>Bacillati</taxon>
        <taxon>Actinomycetota</taxon>
        <taxon>Nitriliruptoria</taxon>
        <taxon>Egicoccales</taxon>
        <taxon>Egicoccaceae</taxon>
        <taxon>Egicoccus</taxon>
    </lineage>
</organism>
<dbReference type="PRINTS" id="PR00407">
    <property type="entry name" value="EUMOPTERIN"/>
</dbReference>
<sequence length="276" mass="31073">MDAETRITELLVRADEIVKAAPARRDESAVIGQAGEVLERARDLLDEVTDDERRRALASQVSRRIGDLDRALVASFAGPSPGVRRAPTRGVEPARIPPNQHLTAGFPVLHVGRMPDTPDQRWTLTVTGQVVERRRWSLAQLQAMPTVTDRSDFHCVTGWSRLDNDWTGLRVRDVLELAGARPGATHAIVAGHPAYTTNLDLEVLRRDDVLLAWAHDGEPLTREHGGPLRLVVPSRYGWKSVKWVTEIRLLDRDVPGYWEERGYHDVGDPFLEQRFR</sequence>
<dbReference type="PANTHER" id="PTHR43032">
    <property type="entry name" value="PROTEIN-METHIONINE-SULFOXIDE REDUCTASE"/>
    <property type="match status" value="1"/>
</dbReference>
<dbReference type="SUPFAM" id="SSF56524">
    <property type="entry name" value="Oxidoreductase molybdopterin-binding domain"/>
    <property type="match status" value="1"/>
</dbReference>
<dbReference type="EMBL" id="BMHA01000017">
    <property type="protein sequence ID" value="GGI09650.1"/>
    <property type="molecule type" value="Genomic_DNA"/>
</dbReference>